<reference evidence="1 2" key="1">
    <citation type="journal article" date="2022" name="Genome Biol. Evol.">
        <title>The Spruce Budworm Genome: Reconstructing the Evolutionary History of Antifreeze Proteins.</title>
        <authorList>
            <person name="Beliveau C."/>
            <person name="Gagne P."/>
            <person name="Picq S."/>
            <person name="Vernygora O."/>
            <person name="Keeling C.I."/>
            <person name="Pinkney K."/>
            <person name="Doucet D."/>
            <person name="Wen F."/>
            <person name="Johnston J.S."/>
            <person name="Maaroufi H."/>
            <person name="Boyle B."/>
            <person name="Laroche J."/>
            <person name="Dewar K."/>
            <person name="Juretic N."/>
            <person name="Blackburn G."/>
            <person name="Nisole A."/>
            <person name="Brunet B."/>
            <person name="Brandao M."/>
            <person name="Lumley L."/>
            <person name="Duan J."/>
            <person name="Quan G."/>
            <person name="Lucarotti C.J."/>
            <person name="Roe A.D."/>
            <person name="Sperling F.A.H."/>
            <person name="Levesque R.C."/>
            <person name="Cusson M."/>
        </authorList>
    </citation>
    <scope>NUCLEOTIDE SEQUENCE [LARGE SCALE GENOMIC DNA]</scope>
    <source>
        <strain evidence="1">Glfc:IPQL:Cfum</strain>
    </source>
</reference>
<evidence type="ECO:0000313" key="1">
    <source>
        <dbReference type="EMBL" id="KAI8420135.1"/>
    </source>
</evidence>
<keyword evidence="2" id="KW-1185">Reference proteome</keyword>
<organism evidence="1 2">
    <name type="scientific">Choristoneura fumiferana</name>
    <name type="common">Spruce budworm moth</name>
    <name type="synonym">Archips fumiferana</name>
    <dbReference type="NCBI Taxonomy" id="7141"/>
    <lineage>
        <taxon>Eukaryota</taxon>
        <taxon>Metazoa</taxon>
        <taxon>Ecdysozoa</taxon>
        <taxon>Arthropoda</taxon>
        <taxon>Hexapoda</taxon>
        <taxon>Insecta</taxon>
        <taxon>Pterygota</taxon>
        <taxon>Neoptera</taxon>
        <taxon>Endopterygota</taxon>
        <taxon>Lepidoptera</taxon>
        <taxon>Glossata</taxon>
        <taxon>Ditrysia</taxon>
        <taxon>Tortricoidea</taxon>
        <taxon>Tortricidae</taxon>
        <taxon>Tortricinae</taxon>
        <taxon>Choristoneura</taxon>
    </lineage>
</organism>
<gene>
    <name evidence="1" type="ORF">MSG28_008713</name>
</gene>
<dbReference type="Proteomes" id="UP001064048">
    <property type="component" value="Chromosome 14"/>
</dbReference>
<evidence type="ECO:0000313" key="2">
    <source>
        <dbReference type="Proteomes" id="UP001064048"/>
    </source>
</evidence>
<dbReference type="EMBL" id="CM046114">
    <property type="protein sequence ID" value="KAI8420135.1"/>
    <property type="molecule type" value="Genomic_DNA"/>
</dbReference>
<sequence length="526" mass="58200">MDRPSTSQQSVEKLEVYRPSTSHESVGKVEMFEVREHVPYQAEVTRAPGAYDAESGDVYTNSWDSAWLAICQFINLLHHMQIAIVVFCLWHFALTVEPNGTITNLQLHIIFAGTGYQLFLVEAVLTLHRHNSWSFQLSQDGKRIVHGCLQLIGSVMVIAGSFLALSEAEMVINTPHGYCGVIALAFSLASFISGIIALFSSKVRLMIKSGPIKILHVALGLISLSMGLITMAIGFNMPYFSGENPGLSTALIVFVVLILFYIVIQPIINLARRYDTRTTIFSPEGRLYQVEYAMEAISHAGTSLGILATDGILLAAERRNTNKLLDEVFSSEKIYKLNDDMVCSVAGITSDANVLTNELRLIAQRYLLQYGESIPCEQLVSWLCDVKQAYTQYGGKRPFGVSILYMGWDKHYGYQLYQSDPSGNYGGWKATCIGNNSAAAVSSLKQEYKEKETTLAEAQALAVKVLSKTLDMTKLTPEKVEMATLTRKDNKTIIRVLTNAEVEVLIANFEKSEAEAEAAKKQPSKS</sequence>
<accession>A0ACC0J7Y5</accession>
<name>A0ACC0J7Y5_CHOFU</name>
<comment type="caution">
    <text evidence="1">The sequence shown here is derived from an EMBL/GenBank/DDBJ whole genome shotgun (WGS) entry which is preliminary data.</text>
</comment>
<proteinExistence type="predicted"/>
<protein>
    <submittedName>
        <fullName evidence="1">Uncharacterized protein</fullName>
    </submittedName>
</protein>